<evidence type="ECO:0000259" key="3">
    <source>
        <dbReference type="Pfam" id="PF00884"/>
    </source>
</evidence>
<dbReference type="PANTHER" id="PTHR45953">
    <property type="entry name" value="IDURONATE 2-SULFATASE"/>
    <property type="match status" value="1"/>
</dbReference>
<organism evidence="4 5">
    <name type="scientific">Eisenbergiella tayi</name>
    <dbReference type="NCBI Taxonomy" id="1432052"/>
    <lineage>
        <taxon>Bacteria</taxon>
        <taxon>Bacillati</taxon>
        <taxon>Bacillota</taxon>
        <taxon>Clostridia</taxon>
        <taxon>Lachnospirales</taxon>
        <taxon>Lachnospiraceae</taxon>
        <taxon>Eisenbergiella</taxon>
    </lineage>
</organism>
<dbReference type="Pfam" id="PF00884">
    <property type="entry name" value="Sulfatase"/>
    <property type="match status" value="1"/>
</dbReference>
<sequence>MKPNLLLIMADQFRADSMTQMGGGIKTPHIDRIIRKGVFFDKASCTSPLCTPSRASLATGKYPHNCGVMVHDASLPLDQITYYQLLRKNGYRTAVIGKTDLHKDYHYYGKNAPLPVMYHYGFTDPDEVEGKMNLAFYPVKEDGTKELVGPYQRYLETKGVLDSITKDYHKRLEKLPVWYAEKSVLRDEDFQDTYIGRKACEFLEQVDEEYPWHLMVSFAGPHDPWDPPEYALSKVGDTIYPPSIEDDMQGKPDWIKKKAQNQSYGLTPEKVQNLKKHYAASVVAIDDCIGRILDVLERREMCQNTVVVFCADHGEMLGDHNLFQKSVMYEGALRIPLVINIPGYTNESRNHALVELMDLAPTFLELAGVDYNIKEMDGVSILPLIREEKKEIKKFQKSELHNTMMLFDGRYKWIRNYNDEDELYDLTKDSQERHNCIKEKQDILAYMRQYTFRS</sequence>
<feature type="domain" description="Sulfatase N-terminal" evidence="3">
    <location>
        <begin position="3"/>
        <end position="369"/>
    </location>
</feature>
<dbReference type="InterPro" id="IPR000917">
    <property type="entry name" value="Sulfatase_N"/>
</dbReference>
<dbReference type="OrthoDB" id="279611at2"/>
<accession>A0A1E3A1L4</accession>
<evidence type="ECO:0000313" key="5">
    <source>
        <dbReference type="Proteomes" id="UP000094067"/>
    </source>
</evidence>
<dbReference type="SUPFAM" id="SSF53649">
    <property type="entry name" value="Alkaline phosphatase-like"/>
    <property type="match status" value="1"/>
</dbReference>
<keyword evidence="1" id="KW-0479">Metal-binding</keyword>
<dbReference type="Gene3D" id="3.40.720.10">
    <property type="entry name" value="Alkaline Phosphatase, subunit A"/>
    <property type="match status" value="1"/>
</dbReference>
<keyword evidence="2 4" id="KW-0378">Hydrolase</keyword>
<evidence type="ECO:0000256" key="2">
    <source>
        <dbReference type="ARBA" id="ARBA00022801"/>
    </source>
</evidence>
<name>A0A1E3A1L4_9FIRM</name>
<comment type="caution">
    <text evidence="4">The sequence shown here is derived from an EMBL/GenBank/DDBJ whole genome shotgun (WGS) entry which is preliminary data.</text>
</comment>
<gene>
    <name evidence="4" type="primary">betC_2</name>
    <name evidence="4" type="ORF">BEI61_05549</name>
</gene>
<dbReference type="Proteomes" id="UP000094067">
    <property type="component" value="Unassembled WGS sequence"/>
</dbReference>
<dbReference type="EC" id="3.1.6.6" evidence="4"/>
<dbReference type="GO" id="GO:0047753">
    <property type="term" value="F:choline-sulfatase activity"/>
    <property type="evidence" value="ECO:0007669"/>
    <property type="project" value="UniProtKB-EC"/>
</dbReference>
<evidence type="ECO:0000313" key="4">
    <source>
        <dbReference type="EMBL" id="ODM02387.1"/>
    </source>
</evidence>
<dbReference type="RefSeq" id="WP_081331429.1">
    <property type="nucleotide sequence ID" value="NZ_JAQCZP010000005.1"/>
</dbReference>
<dbReference type="GO" id="GO:0046872">
    <property type="term" value="F:metal ion binding"/>
    <property type="evidence" value="ECO:0007669"/>
    <property type="project" value="UniProtKB-KW"/>
</dbReference>
<dbReference type="InterPro" id="IPR017850">
    <property type="entry name" value="Alkaline_phosphatase_core_sf"/>
</dbReference>
<dbReference type="PANTHER" id="PTHR45953:SF1">
    <property type="entry name" value="IDURONATE 2-SULFATASE"/>
    <property type="match status" value="1"/>
</dbReference>
<proteinExistence type="predicted"/>
<reference evidence="4 5" key="1">
    <citation type="submission" date="2016-07" db="EMBL/GenBank/DDBJ databases">
        <title>Characterization of isolates of Eisenbergiella tayi derived from blood cultures, using whole genome sequencing.</title>
        <authorList>
            <person name="Burdz T."/>
            <person name="Wiebe D."/>
            <person name="Huynh C."/>
            <person name="Bernard K."/>
        </authorList>
    </citation>
    <scope>NUCLEOTIDE SEQUENCE [LARGE SCALE GENOMIC DNA]</scope>
    <source>
        <strain evidence="4 5">NML 110608</strain>
    </source>
</reference>
<dbReference type="AlphaFoldDB" id="A0A1E3A1L4"/>
<dbReference type="GO" id="GO:0005737">
    <property type="term" value="C:cytoplasm"/>
    <property type="evidence" value="ECO:0007669"/>
    <property type="project" value="TreeGrafter"/>
</dbReference>
<protein>
    <submittedName>
        <fullName evidence="4">Choline-sulfatase</fullName>
        <ecNumber evidence="4">3.1.6.6</ecNumber>
    </submittedName>
</protein>
<dbReference type="EMBL" id="MCGH01000004">
    <property type="protein sequence ID" value="ODM02387.1"/>
    <property type="molecule type" value="Genomic_DNA"/>
</dbReference>
<evidence type="ECO:0000256" key="1">
    <source>
        <dbReference type="ARBA" id="ARBA00022723"/>
    </source>
</evidence>